<keyword evidence="5" id="KW-0206">Cytoskeleton</keyword>
<evidence type="ECO:0000256" key="5">
    <source>
        <dbReference type="ARBA" id="ARBA00023212"/>
    </source>
</evidence>
<dbReference type="InterPro" id="IPR003591">
    <property type="entry name" value="Leu-rich_rpt_typical-subtyp"/>
</dbReference>
<dbReference type="Pfam" id="PF24671">
    <property type="entry name" value="DRC7_C"/>
    <property type="match status" value="1"/>
</dbReference>
<dbReference type="InterPro" id="IPR033551">
    <property type="entry name" value="DRC7/lobo"/>
</dbReference>
<evidence type="ECO:0000256" key="4">
    <source>
        <dbReference type="ARBA" id="ARBA00022737"/>
    </source>
</evidence>
<evidence type="ECO:0000256" key="2">
    <source>
        <dbReference type="ARBA" id="ARBA00022490"/>
    </source>
</evidence>
<name>A0A2P6U0K4_CHLSO</name>
<feature type="compositionally biased region" description="Acidic residues" evidence="6">
    <location>
        <begin position="1179"/>
        <end position="1192"/>
    </location>
</feature>
<feature type="compositionally biased region" description="Gly residues" evidence="6">
    <location>
        <begin position="725"/>
        <end position="735"/>
    </location>
</feature>
<evidence type="ECO:0000256" key="3">
    <source>
        <dbReference type="ARBA" id="ARBA00022614"/>
    </source>
</evidence>
<dbReference type="Proteomes" id="UP000239899">
    <property type="component" value="Unassembled WGS sequence"/>
</dbReference>
<dbReference type="Pfam" id="PF24667">
    <property type="entry name" value="MORN_DRC7"/>
    <property type="match status" value="1"/>
</dbReference>
<gene>
    <name evidence="9" type="ORF">C2E21_1591</name>
</gene>
<keyword evidence="9" id="KW-0966">Cell projection</keyword>
<dbReference type="InterPro" id="IPR015915">
    <property type="entry name" value="Kelch-typ_b-propeller"/>
</dbReference>
<dbReference type="GO" id="GO:0048870">
    <property type="term" value="P:cell motility"/>
    <property type="evidence" value="ECO:0007669"/>
    <property type="project" value="TreeGrafter"/>
</dbReference>
<dbReference type="SUPFAM" id="SSF52058">
    <property type="entry name" value="L domain-like"/>
    <property type="match status" value="1"/>
</dbReference>
<comment type="subcellular location">
    <subcellularLocation>
        <location evidence="1">Cytoplasm</location>
        <location evidence="1">Cytoskeleton</location>
        <location evidence="1">Cilium axoneme</location>
    </subcellularLocation>
</comment>
<dbReference type="InterPro" id="IPR056291">
    <property type="entry name" value="MORN_DRC7"/>
</dbReference>
<evidence type="ECO:0000256" key="1">
    <source>
        <dbReference type="ARBA" id="ARBA00004430"/>
    </source>
</evidence>
<dbReference type="Gene3D" id="3.80.10.10">
    <property type="entry name" value="Ribonuclease Inhibitor"/>
    <property type="match status" value="2"/>
</dbReference>
<dbReference type="SMART" id="SM00369">
    <property type="entry name" value="LRR_TYP"/>
    <property type="match status" value="2"/>
</dbReference>
<dbReference type="InterPro" id="IPR001611">
    <property type="entry name" value="Leu-rich_rpt"/>
</dbReference>
<dbReference type="Pfam" id="PF24681">
    <property type="entry name" value="Kelch_KLHDC2_KLHL20_DRC7"/>
    <property type="match status" value="1"/>
</dbReference>
<proteinExistence type="predicted"/>
<accession>A0A2P6U0K4</accession>
<reference evidence="9 10" key="1">
    <citation type="journal article" date="2018" name="Plant J.">
        <title>Genome sequences of Chlorella sorokiniana UTEX 1602 and Micractinium conductrix SAG 241.80: implications to maltose excretion by a green alga.</title>
        <authorList>
            <person name="Arriola M.B."/>
            <person name="Velmurugan N."/>
            <person name="Zhang Y."/>
            <person name="Plunkett M.H."/>
            <person name="Hondzo H."/>
            <person name="Barney B.M."/>
        </authorList>
    </citation>
    <scope>NUCLEOTIDE SEQUENCE [LARGE SCALE GENOMIC DNA]</scope>
    <source>
        <strain evidence="10">UTEX 1602</strain>
    </source>
</reference>
<keyword evidence="2" id="KW-0963">Cytoplasm</keyword>
<comment type="caution">
    <text evidence="9">The sequence shown here is derived from an EMBL/GenBank/DDBJ whole genome shotgun (WGS) entry which is preliminary data.</text>
</comment>
<keyword evidence="3" id="KW-0433">Leucine-rich repeat</keyword>
<dbReference type="SUPFAM" id="SSF117281">
    <property type="entry name" value="Kelch motif"/>
    <property type="match status" value="1"/>
</dbReference>
<dbReference type="EMBL" id="LHPG02000003">
    <property type="protein sequence ID" value="PRW59830.1"/>
    <property type="molecule type" value="Genomic_DNA"/>
</dbReference>
<keyword evidence="9" id="KW-0969">Cilium</keyword>
<evidence type="ECO:0000259" key="8">
    <source>
        <dbReference type="Pfam" id="PF24671"/>
    </source>
</evidence>
<evidence type="ECO:0000259" key="7">
    <source>
        <dbReference type="Pfam" id="PF24667"/>
    </source>
</evidence>
<feature type="region of interest" description="Disordered" evidence="6">
    <location>
        <begin position="717"/>
        <end position="744"/>
    </location>
</feature>
<organism evidence="9 10">
    <name type="scientific">Chlorella sorokiniana</name>
    <name type="common">Freshwater green alga</name>
    <dbReference type="NCBI Taxonomy" id="3076"/>
    <lineage>
        <taxon>Eukaryota</taxon>
        <taxon>Viridiplantae</taxon>
        <taxon>Chlorophyta</taxon>
        <taxon>core chlorophytes</taxon>
        <taxon>Trebouxiophyceae</taxon>
        <taxon>Chlorellales</taxon>
        <taxon>Chlorellaceae</taxon>
        <taxon>Chlorella clade</taxon>
        <taxon>Chlorella</taxon>
    </lineage>
</organism>
<dbReference type="InterPro" id="IPR032675">
    <property type="entry name" value="LRR_dom_sf"/>
</dbReference>
<dbReference type="GO" id="GO:0005930">
    <property type="term" value="C:axoneme"/>
    <property type="evidence" value="ECO:0007669"/>
    <property type="project" value="UniProtKB-SubCell"/>
</dbReference>
<feature type="domain" description="Dynein regulatory complex subunit 7 MORN" evidence="7">
    <location>
        <begin position="865"/>
        <end position="1017"/>
    </location>
</feature>
<evidence type="ECO:0000313" key="9">
    <source>
        <dbReference type="EMBL" id="PRW59830.1"/>
    </source>
</evidence>
<keyword evidence="4" id="KW-0677">Repeat</keyword>
<protein>
    <submittedName>
        <fullName evidence="9">Flagella associated 50</fullName>
    </submittedName>
</protein>
<feature type="region of interest" description="Disordered" evidence="6">
    <location>
        <begin position="1018"/>
        <end position="1052"/>
    </location>
</feature>
<evidence type="ECO:0000256" key="6">
    <source>
        <dbReference type="SAM" id="MobiDB-lite"/>
    </source>
</evidence>
<dbReference type="OrthoDB" id="10251809at2759"/>
<dbReference type="PROSITE" id="PS51450">
    <property type="entry name" value="LRR"/>
    <property type="match status" value="1"/>
</dbReference>
<feature type="region of interest" description="Disordered" evidence="6">
    <location>
        <begin position="1159"/>
        <end position="1194"/>
    </location>
</feature>
<dbReference type="InterPro" id="IPR056292">
    <property type="entry name" value="DRC7_C"/>
</dbReference>
<dbReference type="GO" id="GO:0031514">
    <property type="term" value="C:motile cilium"/>
    <property type="evidence" value="ECO:0007669"/>
    <property type="project" value="TreeGrafter"/>
</dbReference>
<dbReference type="PANTHER" id="PTHR35249">
    <property type="entry name" value="DYNEIN REGULATORY COMPLEX SUBUNIT 7"/>
    <property type="match status" value="1"/>
</dbReference>
<keyword evidence="10" id="KW-1185">Reference proteome</keyword>
<feature type="domain" description="Dynein regulatory complex subunit 7 C-terminal" evidence="8">
    <location>
        <begin position="1207"/>
        <end position="1313"/>
    </location>
</feature>
<keyword evidence="9" id="KW-0282">Flagellum</keyword>
<dbReference type="PANTHER" id="PTHR35249:SF2">
    <property type="entry name" value="DYNEIN REGULATORY COMPLEX SUBUNIT 7"/>
    <property type="match status" value="1"/>
</dbReference>
<evidence type="ECO:0000313" key="10">
    <source>
        <dbReference type="Proteomes" id="UP000239899"/>
    </source>
</evidence>
<sequence length="1318" mass="141545">MEERLAEARETGKLNLGYLEGGSDALDGAIEAAVAAGTPVAELDISSCGLTSLPAALPHLGRTLRALRLKYNPGITSLDVDALSQLPRLELVEADGCGIAALDVAALPRLSTLRHLSLASNGLASLPDSISSLPALAVLCVSNNPLAALPEDLGACPTLEVLDVSGCRLAGDALPPSLALCRTLQRFFCQNNELTKVPPAMGHLKGLKEWNLRANRLPMKYEQASGVSQELPHLALGKAGRVGLSVLEDALAAAAAGEPTSGYAWVRQGHATCLLGRNVYLWGGMVAREGRKTGQLLVMNLDSCSWRVQPTRGDVPGPRDGHVMVADSRGRQLIVFGGRKENGRRTADLHLLSLDTWTWFAPKLDSEVVPPPREQCAAAFADSKLLLFGGRTNGSRLNDLWQFDTATWRWEQLPAHGTAPSPRQGAAACLEGCRLWLVGGTSNFVLDDVFTYSLDSQEWRAMSVESSGGKPVARGGSHVIAPDRAGGLYLFGGSDALGTQHASLLRLKQLGARFEWTETDVVFEPDRSRMVLFDPAAEGRLCGHPLHKLHVSADQVVCGEAVWDAVQIVPLNYVQERAPRAEGLLACANPKQERIRHAMLAACKLPPGFSSYTAREKQFVSEFFTYEPLEDPCRPPIHLVSPWSLLEWQAGDSFDLATLACSLALGAGYDAAVVVGYAPKEVALGSQAGVQCPWLKEHGMEEPPYADLPERQPSFEAELCSSSGSGSGSTSGGQDSGSPDTMVCPACSRPPHGLVEVGLMDWTFSNPNCWQPLLVGKEERSQDAGTVASGLYTAGSKVSDLRSVLLGHGASQLLGGARSSPALDSLAPVSSASGCHPQLPPAPEMPLSWVPPLALSRERLDTRCPRGQKVQLYRQARRELFARYGECGRWDGMVERLTTYADPERTSPLCVLELFSRRKDRLVRRQTWLGPGQQRTVLSSFEPGAAACLASTRIVRGGAVSPGGQPRWEVELRFCSDSRPDGLLRRLHREGSLEEWYLPGSRPDGLAHRTVQYAAASPGAGTLASADSQPHSALGAPRPSAHRHRSSVATGSWAEASEREVACIREQYSQKGAAAGSLLERTFALAGGQLVLCVPDGNGAMLSRTYALDGALLEGAPASTPEQQRREHASLRSASRAAQVAVQAAEDELRGTLQARQRAEQSCQLTTPHYDAPRLKVEDSDEGSGQPEEEAGYDPLSHFLPHTGARDMTAAEAEEARAACLAAFDDRWAARRALLAQRLSESSAEVVRLAGVLATEQQHLSAADLERVQREHEVAAFRLKVTQRRAGDHGALAQQKRAELERQLDGDKRLRAALAAGA</sequence>
<dbReference type="Gene3D" id="2.120.10.80">
    <property type="entry name" value="Kelch-type beta propeller"/>
    <property type="match status" value="1"/>
</dbReference>